<evidence type="ECO:0000313" key="2">
    <source>
        <dbReference type="Proteomes" id="UP001139353"/>
    </source>
</evidence>
<dbReference type="Proteomes" id="UP001139353">
    <property type="component" value="Unassembled WGS sequence"/>
</dbReference>
<dbReference type="AlphaFoldDB" id="A0A9X1YHY1"/>
<organism evidence="1 2">
    <name type="scientific">Scleromatobacter humisilvae</name>
    <dbReference type="NCBI Taxonomy" id="2897159"/>
    <lineage>
        <taxon>Bacteria</taxon>
        <taxon>Pseudomonadati</taxon>
        <taxon>Pseudomonadota</taxon>
        <taxon>Betaproteobacteria</taxon>
        <taxon>Burkholderiales</taxon>
        <taxon>Sphaerotilaceae</taxon>
        <taxon>Scleromatobacter</taxon>
    </lineage>
</organism>
<proteinExistence type="predicted"/>
<gene>
    <name evidence="1" type="ORF">LPC04_10065</name>
</gene>
<sequence length="165" mass="17432">MNTNVIGKRNSFNIPDDDLQAVQAAVQTLQAKLVPHLVNIGPDDKRALTKMGSKSVDFVSKTLTYANTNPQFKPAFVDIDSFSSDVNAFGVLRSLQQPVSQLADMLDDSLALTGSDAMTAALAYYQSVKAANKLNVPGAATISDDLSTRFAGQGVRAPGKAPTSA</sequence>
<comment type="caution">
    <text evidence="1">The sequence shown here is derived from an EMBL/GenBank/DDBJ whole genome shotgun (WGS) entry which is preliminary data.</text>
</comment>
<keyword evidence="2" id="KW-1185">Reference proteome</keyword>
<dbReference type="RefSeq" id="WP_275682083.1">
    <property type="nucleotide sequence ID" value="NZ_JAJLJH010000002.1"/>
</dbReference>
<dbReference type="EMBL" id="JAJLJH010000002">
    <property type="protein sequence ID" value="MCK9686052.1"/>
    <property type="molecule type" value="Genomic_DNA"/>
</dbReference>
<protein>
    <submittedName>
        <fullName evidence="1">Uncharacterized protein</fullName>
    </submittedName>
</protein>
<evidence type="ECO:0000313" key="1">
    <source>
        <dbReference type="EMBL" id="MCK9686052.1"/>
    </source>
</evidence>
<reference evidence="1" key="1">
    <citation type="submission" date="2021-11" db="EMBL/GenBank/DDBJ databases">
        <title>BS-T2-15 a new species belonging to the Comamonadaceae family isolated from the soil of a French oak forest.</title>
        <authorList>
            <person name="Mieszkin S."/>
            <person name="Alain K."/>
        </authorList>
    </citation>
    <scope>NUCLEOTIDE SEQUENCE</scope>
    <source>
        <strain evidence="1">BS-T2-15</strain>
    </source>
</reference>
<name>A0A9X1YHY1_9BURK</name>
<accession>A0A9X1YHY1</accession>